<evidence type="ECO:0000256" key="7">
    <source>
        <dbReference type="ARBA" id="ARBA00022842"/>
    </source>
</evidence>
<name>A0AAT9G587_9ENTR</name>
<dbReference type="CDD" id="cd00739">
    <property type="entry name" value="DHPS"/>
    <property type="match status" value="1"/>
</dbReference>
<reference evidence="10" key="1">
    <citation type="journal article" date="2023" name="Front. Microbiol.">
        <title>Genome analysis of Candidatus Aschnera chinzeii, the bacterial endosymbiont of the blood-sucking bat fly Penicillidia jenynsii (Insecta: Diptera: Nycteribiidae).</title>
        <authorList>
            <person name="Koga R."/>
            <person name="Moriyama M."/>
            <person name="Nozaki T."/>
            <person name="Fukatsu T."/>
        </authorList>
    </citation>
    <scope>NUCLEOTIDE SEQUENCE</scope>
    <source>
        <strain evidence="10">Kw-01</strain>
    </source>
</reference>
<reference evidence="10" key="2">
    <citation type="submission" date="2023-10" db="EMBL/GenBank/DDBJ databases">
        <authorList>
            <person name="Koga R."/>
            <person name="Fukatsu T."/>
        </authorList>
    </citation>
    <scope>NUCLEOTIDE SEQUENCE</scope>
    <source>
        <strain evidence="10">Kw-01</strain>
    </source>
</reference>
<dbReference type="Pfam" id="PF00809">
    <property type="entry name" value="Pterin_bind"/>
    <property type="match status" value="1"/>
</dbReference>
<dbReference type="PANTHER" id="PTHR20941:SF1">
    <property type="entry name" value="FOLIC ACID SYNTHESIS PROTEIN FOL1"/>
    <property type="match status" value="1"/>
</dbReference>
<dbReference type="EMBL" id="AP028961">
    <property type="protein sequence ID" value="BET44863.1"/>
    <property type="molecule type" value="Genomic_DNA"/>
</dbReference>
<evidence type="ECO:0000256" key="5">
    <source>
        <dbReference type="ARBA" id="ARBA00022679"/>
    </source>
</evidence>
<dbReference type="GO" id="GO:0046654">
    <property type="term" value="P:tetrahydrofolate biosynthetic process"/>
    <property type="evidence" value="ECO:0007669"/>
    <property type="project" value="TreeGrafter"/>
</dbReference>
<dbReference type="GO" id="GO:0005829">
    <property type="term" value="C:cytosol"/>
    <property type="evidence" value="ECO:0007669"/>
    <property type="project" value="TreeGrafter"/>
</dbReference>
<dbReference type="AlphaFoldDB" id="A0AAT9G587"/>
<feature type="domain" description="Pterin-binding" evidence="9">
    <location>
        <begin position="1"/>
        <end position="246"/>
    </location>
</feature>
<dbReference type="InterPro" id="IPR045031">
    <property type="entry name" value="DHP_synth-like"/>
</dbReference>
<evidence type="ECO:0000259" key="9">
    <source>
        <dbReference type="PROSITE" id="PS50972"/>
    </source>
</evidence>
<dbReference type="NCBIfam" id="TIGR01496">
    <property type="entry name" value="DHPS"/>
    <property type="match status" value="1"/>
</dbReference>
<evidence type="ECO:0000313" key="10">
    <source>
        <dbReference type="EMBL" id="BET44863.1"/>
    </source>
</evidence>
<dbReference type="GO" id="GO:0046872">
    <property type="term" value="F:metal ion binding"/>
    <property type="evidence" value="ECO:0007669"/>
    <property type="project" value="UniProtKB-KW"/>
</dbReference>
<keyword evidence="6" id="KW-0479">Metal-binding</keyword>
<dbReference type="InterPro" id="IPR000489">
    <property type="entry name" value="Pterin-binding_dom"/>
</dbReference>
<dbReference type="PROSITE" id="PS00793">
    <property type="entry name" value="DHPS_2"/>
    <property type="match status" value="1"/>
</dbReference>
<comment type="pathway">
    <text evidence="3">Cofactor biosynthesis; tetrahydrofolate biosynthesis; 7,8-dihydrofolate from 2-amino-4-hydroxy-6-hydroxymethyl-7,8-dihydropteridine diphosphate and 4-aminobenzoate: step 1/2.</text>
</comment>
<keyword evidence="7" id="KW-0460">Magnesium</keyword>
<dbReference type="PANTHER" id="PTHR20941">
    <property type="entry name" value="FOLATE SYNTHESIS PROTEINS"/>
    <property type="match status" value="1"/>
</dbReference>
<evidence type="ECO:0000256" key="3">
    <source>
        <dbReference type="ARBA" id="ARBA00004763"/>
    </source>
</evidence>
<dbReference type="SUPFAM" id="SSF51717">
    <property type="entry name" value="Dihydropteroate synthetase-like"/>
    <property type="match status" value="1"/>
</dbReference>
<dbReference type="EC" id="2.5.1.15" evidence="4"/>
<evidence type="ECO:0000256" key="8">
    <source>
        <dbReference type="ARBA" id="ARBA00022909"/>
    </source>
</evidence>
<gene>
    <name evidence="10" type="primary">folP</name>
    <name evidence="10" type="ORF">ACHINZ_5380</name>
</gene>
<evidence type="ECO:0000256" key="2">
    <source>
        <dbReference type="ARBA" id="ARBA00001946"/>
    </source>
</evidence>
<protein>
    <recommendedName>
        <fullName evidence="4">dihydropteroate synthase</fullName>
        <ecNumber evidence="4">2.5.1.15</ecNumber>
    </recommendedName>
</protein>
<evidence type="ECO:0000256" key="1">
    <source>
        <dbReference type="ARBA" id="ARBA00000012"/>
    </source>
</evidence>
<dbReference type="Gene3D" id="3.20.20.20">
    <property type="entry name" value="Dihydropteroate synthase-like"/>
    <property type="match status" value="1"/>
</dbReference>
<dbReference type="GO" id="GO:0046656">
    <property type="term" value="P:folic acid biosynthetic process"/>
    <property type="evidence" value="ECO:0007669"/>
    <property type="project" value="UniProtKB-KW"/>
</dbReference>
<comment type="catalytic activity">
    <reaction evidence="1">
        <text>(7,8-dihydropterin-6-yl)methyl diphosphate + 4-aminobenzoate = 7,8-dihydropteroate + diphosphate</text>
        <dbReference type="Rhea" id="RHEA:19949"/>
        <dbReference type="ChEBI" id="CHEBI:17836"/>
        <dbReference type="ChEBI" id="CHEBI:17839"/>
        <dbReference type="ChEBI" id="CHEBI:33019"/>
        <dbReference type="ChEBI" id="CHEBI:72950"/>
        <dbReference type="EC" id="2.5.1.15"/>
    </reaction>
</comment>
<sequence length="261" mass="29302">MTPDSFYDGGKYCNHNKAIKYVNNMIINGAKIVDIGGESTRPGSIPISEQEELDRVIPIIEKIHTRFDILISIDTSKAIVMKEAEKAGAHIINDIRSLQEPNALETAAQSNLPICIMHMIGTPQTMQQKIPKYKNIISDIKNYLKQQIKRCELAGINKNRLIIDPGFGFSKNVIHNYQLLSNLYQLKTLQLPILIGISRKSMIGNILKIPANERLIGSIACATIAAMQLINIIRTHDIKETYQAIKIAHTVISNQKNYKNE</sequence>
<accession>A0AAT9G587</accession>
<keyword evidence="5" id="KW-0808">Transferase</keyword>
<dbReference type="PROSITE" id="PS50972">
    <property type="entry name" value="PTERIN_BINDING"/>
    <property type="match status" value="1"/>
</dbReference>
<comment type="cofactor">
    <cofactor evidence="2">
        <name>Mg(2+)</name>
        <dbReference type="ChEBI" id="CHEBI:18420"/>
    </cofactor>
</comment>
<dbReference type="InterPro" id="IPR011005">
    <property type="entry name" value="Dihydropteroate_synth-like_sf"/>
</dbReference>
<proteinExistence type="predicted"/>
<evidence type="ECO:0000256" key="6">
    <source>
        <dbReference type="ARBA" id="ARBA00022723"/>
    </source>
</evidence>
<dbReference type="InterPro" id="IPR006390">
    <property type="entry name" value="DHP_synth_dom"/>
</dbReference>
<organism evidence="10">
    <name type="scientific">Candidatus Aschnera chinzeii</name>
    <dbReference type="NCBI Taxonomy" id="1485666"/>
    <lineage>
        <taxon>Bacteria</taxon>
        <taxon>Pseudomonadati</taxon>
        <taxon>Pseudomonadota</taxon>
        <taxon>Gammaproteobacteria</taxon>
        <taxon>Enterobacterales</taxon>
        <taxon>Enterobacteriaceae</taxon>
        <taxon>Candidatus Aschnera</taxon>
    </lineage>
</organism>
<dbReference type="GO" id="GO:0004156">
    <property type="term" value="F:dihydropteroate synthase activity"/>
    <property type="evidence" value="ECO:0007669"/>
    <property type="project" value="UniProtKB-EC"/>
</dbReference>
<evidence type="ECO:0000256" key="4">
    <source>
        <dbReference type="ARBA" id="ARBA00012458"/>
    </source>
</evidence>
<keyword evidence="8" id="KW-0289">Folate biosynthesis</keyword>